<organism evidence="2 3">
    <name type="scientific">Oryza sativa subsp. japonica</name>
    <name type="common">Rice</name>
    <dbReference type="NCBI Taxonomy" id="39947"/>
    <lineage>
        <taxon>Eukaryota</taxon>
        <taxon>Viridiplantae</taxon>
        <taxon>Streptophyta</taxon>
        <taxon>Embryophyta</taxon>
        <taxon>Tracheophyta</taxon>
        <taxon>Spermatophyta</taxon>
        <taxon>Magnoliopsida</taxon>
        <taxon>Liliopsida</taxon>
        <taxon>Poales</taxon>
        <taxon>Poaceae</taxon>
        <taxon>BOP clade</taxon>
        <taxon>Oryzoideae</taxon>
        <taxon>Oryzeae</taxon>
        <taxon>Oryzinae</taxon>
        <taxon>Oryza</taxon>
        <taxon>Oryza sativa</taxon>
    </lineage>
</organism>
<gene>
    <name evidence="2" type="primary">OJ1451_A02.19</name>
</gene>
<dbReference type="AlphaFoldDB" id="Q6K4G7"/>
<dbReference type="EMBL" id="AP005571">
    <property type="protein sequence ID" value="BAD23386.1"/>
    <property type="molecule type" value="Genomic_DNA"/>
</dbReference>
<proteinExistence type="predicted"/>
<evidence type="ECO:0000313" key="2">
    <source>
        <dbReference type="EMBL" id="BAD23386.1"/>
    </source>
</evidence>
<evidence type="ECO:0000256" key="1">
    <source>
        <dbReference type="SAM" id="MobiDB-lite"/>
    </source>
</evidence>
<reference evidence="3" key="2">
    <citation type="journal article" date="2008" name="Nucleic Acids Res.">
        <title>The rice annotation project database (RAP-DB): 2008 update.</title>
        <authorList>
            <consortium name="The rice annotation project (RAP)"/>
        </authorList>
    </citation>
    <scope>GENOME REANNOTATION</scope>
    <source>
        <strain evidence="3">cv. Nipponbare</strain>
    </source>
</reference>
<sequence length="74" mass="8124">MAKLAVQAARRGGGYGDDSVQPELAGKRRRAASCGEHRRGIKSTGTLTNLKARFWTCTEVKQIFQASVCFSHQQ</sequence>
<feature type="region of interest" description="Disordered" evidence="1">
    <location>
        <begin position="1"/>
        <end position="37"/>
    </location>
</feature>
<dbReference type="Proteomes" id="UP000000763">
    <property type="component" value="Chromosome 9"/>
</dbReference>
<name>Q6K4G7_ORYSJ</name>
<accession>Q6K4G7</accession>
<reference evidence="3" key="1">
    <citation type="journal article" date="2005" name="Nature">
        <title>The map-based sequence of the rice genome.</title>
        <authorList>
            <consortium name="International rice genome sequencing project (IRGSP)"/>
            <person name="Matsumoto T."/>
            <person name="Wu J."/>
            <person name="Kanamori H."/>
            <person name="Katayose Y."/>
            <person name="Fujisawa M."/>
            <person name="Namiki N."/>
            <person name="Mizuno H."/>
            <person name="Yamamoto K."/>
            <person name="Antonio B.A."/>
            <person name="Baba T."/>
            <person name="Sakata K."/>
            <person name="Nagamura Y."/>
            <person name="Aoki H."/>
            <person name="Arikawa K."/>
            <person name="Arita K."/>
            <person name="Bito T."/>
            <person name="Chiden Y."/>
            <person name="Fujitsuka N."/>
            <person name="Fukunaka R."/>
            <person name="Hamada M."/>
            <person name="Harada C."/>
            <person name="Hayashi A."/>
            <person name="Hijishita S."/>
            <person name="Honda M."/>
            <person name="Hosokawa S."/>
            <person name="Ichikawa Y."/>
            <person name="Idonuma A."/>
            <person name="Iijima M."/>
            <person name="Ikeda M."/>
            <person name="Ikeno M."/>
            <person name="Ito K."/>
            <person name="Ito S."/>
            <person name="Ito T."/>
            <person name="Ito Y."/>
            <person name="Ito Y."/>
            <person name="Iwabuchi A."/>
            <person name="Kamiya K."/>
            <person name="Karasawa W."/>
            <person name="Kurita K."/>
            <person name="Katagiri S."/>
            <person name="Kikuta A."/>
            <person name="Kobayashi H."/>
            <person name="Kobayashi N."/>
            <person name="Machita K."/>
            <person name="Maehara T."/>
            <person name="Masukawa M."/>
            <person name="Mizubayashi T."/>
            <person name="Mukai Y."/>
            <person name="Nagasaki H."/>
            <person name="Nagata Y."/>
            <person name="Naito S."/>
            <person name="Nakashima M."/>
            <person name="Nakama Y."/>
            <person name="Nakamichi Y."/>
            <person name="Nakamura M."/>
            <person name="Meguro A."/>
            <person name="Negishi M."/>
            <person name="Ohta I."/>
            <person name="Ohta T."/>
            <person name="Okamoto M."/>
            <person name="Ono N."/>
            <person name="Saji S."/>
            <person name="Sakaguchi M."/>
            <person name="Sakai K."/>
            <person name="Shibata M."/>
            <person name="Shimokawa T."/>
            <person name="Song J."/>
            <person name="Takazaki Y."/>
            <person name="Terasawa K."/>
            <person name="Tsugane M."/>
            <person name="Tsuji K."/>
            <person name="Ueda S."/>
            <person name="Waki K."/>
            <person name="Yamagata H."/>
            <person name="Yamamoto M."/>
            <person name="Yamamoto S."/>
            <person name="Yamane H."/>
            <person name="Yoshiki S."/>
            <person name="Yoshihara R."/>
            <person name="Yukawa K."/>
            <person name="Zhong H."/>
            <person name="Yano M."/>
            <person name="Yuan Q."/>
            <person name="Ouyang S."/>
            <person name="Liu J."/>
            <person name="Jones K.M."/>
            <person name="Gansberger K."/>
            <person name="Moffat K."/>
            <person name="Hill J."/>
            <person name="Bera J."/>
            <person name="Fadrosh D."/>
            <person name="Jin S."/>
            <person name="Johri S."/>
            <person name="Kim M."/>
            <person name="Overton L."/>
            <person name="Reardon M."/>
            <person name="Tsitrin T."/>
            <person name="Vuong H."/>
            <person name="Weaver B."/>
            <person name="Ciecko A."/>
            <person name="Tallon L."/>
            <person name="Jackson J."/>
            <person name="Pai G."/>
            <person name="Aken S.V."/>
            <person name="Utterback T."/>
            <person name="Reidmuller S."/>
            <person name="Feldblyum T."/>
            <person name="Hsiao J."/>
            <person name="Zismann V."/>
            <person name="Iobst S."/>
            <person name="de Vazeille A.R."/>
            <person name="Buell C.R."/>
            <person name="Ying K."/>
            <person name="Li Y."/>
            <person name="Lu T."/>
            <person name="Huang Y."/>
            <person name="Zhao Q."/>
            <person name="Feng Q."/>
            <person name="Zhang L."/>
            <person name="Zhu J."/>
            <person name="Weng Q."/>
            <person name="Mu J."/>
            <person name="Lu Y."/>
            <person name="Fan D."/>
            <person name="Liu Y."/>
            <person name="Guan J."/>
            <person name="Zhang Y."/>
            <person name="Yu S."/>
            <person name="Liu X."/>
            <person name="Zhang Y."/>
            <person name="Hong G."/>
            <person name="Han B."/>
            <person name="Choisne N."/>
            <person name="Demange N."/>
            <person name="Orjeda G."/>
            <person name="Samain S."/>
            <person name="Cattolico L."/>
            <person name="Pelletier E."/>
            <person name="Couloux A."/>
            <person name="Segurens B."/>
            <person name="Wincker P."/>
            <person name="D'Hont A."/>
            <person name="Scarpelli C."/>
            <person name="Weissenbach J."/>
            <person name="Salanoubat M."/>
            <person name="Quetier F."/>
            <person name="Yu Y."/>
            <person name="Kim H.R."/>
            <person name="Rambo T."/>
            <person name="Currie J."/>
            <person name="Collura K."/>
            <person name="Luo M."/>
            <person name="Yang T."/>
            <person name="Ammiraju J.S.S."/>
            <person name="Engler F."/>
            <person name="Soderlund C."/>
            <person name="Wing R.A."/>
            <person name="Palmer L.E."/>
            <person name="de la Bastide M."/>
            <person name="Spiegel L."/>
            <person name="Nascimento L."/>
            <person name="Zutavern T."/>
            <person name="O'Shaughnessy A."/>
            <person name="Dike S."/>
            <person name="Dedhia N."/>
            <person name="Preston R."/>
            <person name="Balija V."/>
            <person name="McCombie W.R."/>
            <person name="Chow T."/>
            <person name="Chen H."/>
            <person name="Chung M."/>
            <person name="Chen C."/>
            <person name="Shaw J."/>
            <person name="Wu H."/>
            <person name="Hsiao K."/>
            <person name="Chao Y."/>
            <person name="Chu M."/>
            <person name="Cheng C."/>
            <person name="Hour A."/>
            <person name="Lee P."/>
            <person name="Lin S."/>
            <person name="Lin Y."/>
            <person name="Liou J."/>
            <person name="Liu S."/>
            <person name="Hsing Y."/>
            <person name="Raghuvanshi S."/>
            <person name="Mohanty A."/>
            <person name="Bharti A.K."/>
            <person name="Gaur A."/>
            <person name="Gupta V."/>
            <person name="Kumar D."/>
            <person name="Ravi V."/>
            <person name="Vij S."/>
            <person name="Kapur A."/>
            <person name="Khurana P."/>
            <person name="Khurana P."/>
            <person name="Khurana J.P."/>
            <person name="Tyagi A.K."/>
            <person name="Gaikwad K."/>
            <person name="Singh A."/>
            <person name="Dalal V."/>
            <person name="Srivastava S."/>
            <person name="Dixit A."/>
            <person name="Pal A.K."/>
            <person name="Ghazi I.A."/>
            <person name="Yadav M."/>
            <person name="Pandit A."/>
            <person name="Bhargava A."/>
            <person name="Sureshbabu K."/>
            <person name="Batra K."/>
            <person name="Sharma T.R."/>
            <person name="Mohapatra T."/>
            <person name="Singh N.K."/>
            <person name="Messing J."/>
            <person name="Nelson A.B."/>
            <person name="Fuks G."/>
            <person name="Kavchok S."/>
            <person name="Keizer G."/>
            <person name="Linton E."/>
            <person name="Llaca V."/>
            <person name="Song R."/>
            <person name="Tanyolac B."/>
            <person name="Young S."/>
            <person name="Ho-Il K."/>
            <person name="Hahn J.H."/>
            <person name="Sangsakoo G."/>
            <person name="Vanavichit A."/>
            <person name="de Mattos Luiz.A.T."/>
            <person name="Zimmer P.D."/>
            <person name="Malone G."/>
            <person name="Dellagostin O."/>
            <person name="de Oliveira A.C."/>
            <person name="Bevan M."/>
            <person name="Bancroft I."/>
            <person name="Minx P."/>
            <person name="Cordum H."/>
            <person name="Wilson R."/>
            <person name="Cheng Z."/>
            <person name="Jin W."/>
            <person name="Jiang J."/>
            <person name="Leong S.A."/>
            <person name="Iwama H."/>
            <person name="Gojobori T."/>
            <person name="Itoh T."/>
            <person name="Niimura Y."/>
            <person name="Fujii Y."/>
            <person name="Habara T."/>
            <person name="Sakai H."/>
            <person name="Sato Y."/>
            <person name="Wilson G."/>
            <person name="Kumar K."/>
            <person name="McCouch S."/>
            <person name="Juretic N."/>
            <person name="Hoen D."/>
            <person name="Wright S."/>
            <person name="Bruskiewich R."/>
            <person name="Bureau T."/>
            <person name="Miyao A."/>
            <person name="Hirochika H."/>
            <person name="Nishikawa T."/>
            <person name="Kadowaki K."/>
            <person name="Sugiura M."/>
            <person name="Burr B."/>
            <person name="Sasaki T."/>
        </authorList>
    </citation>
    <scope>NUCLEOTIDE SEQUENCE [LARGE SCALE GENOMIC DNA]</scope>
    <source>
        <strain evidence="3">cv. Nipponbare</strain>
    </source>
</reference>
<protein>
    <submittedName>
        <fullName evidence="2">Uncharacterized protein</fullName>
    </submittedName>
</protein>
<evidence type="ECO:0000313" key="3">
    <source>
        <dbReference type="Proteomes" id="UP000000763"/>
    </source>
</evidence>